<dbReference type="Proteomes" id="UP000265691">
    <property type="component" value="Unassembled WGS sequence"/>
</dbReference>
<keyword evidence="1" id="KW-0464">Manganese</keyword>
<feature type="region of interest" description="Disordered" evidence="3">
    <location>
        <begin position="592"/>
        <end position="750"/>
    </location>
</feature>
<gene>
    <name evidence="5" type="ORF">CKF54_06515</name>
</gene>
<protein>
    <recommendedName>
        <fullName evidence="4">ATP-grasp domain-containing protein</fullName>
    </recommendedName>
</protein>
<feature type="compositionally biased region" description="Polar residues" evidence="3">
    <location>
        <begin position="730"/>
        <end position="748"/>
    </location>
</feature>
<reference evidence="5 6" key="1">
    <citation type="submission" date="2017-08" db="EMBL/GenBank/DDBJ databases">
        <title>Reclassification of Bisgaard taxon 37 and 44.</title>
        <authorList>
            <person name="Christensen H."/>
        </authorList>
    </citation>
    <scope>NUCLEOTIDE SEQUENCE [LARGE SCALE GENOMIC DNA]</scope>
    <source>
        <strain evidence="5 6">B96_3</strain>
    </source>
</reference>
<feature type="compositionally biased region" description="Polar residues" evidence="3">
    <location>
        <begin position="666"/>
        <end position="702"/>
    </location>
</feature>
<keyword evidence="2" id="KW-0067">ATP-binding</keyword>
<dbReference type="PANTHER" id="PTHR21621:SF0">
    <property type="entry name" value="BETA-CITRYLGLUTAMATE SYNTHASE B-RELATED"/>
    <property type="match status" value="1"/>
</dbReference>
<keyword evidence="6" id="KW-1185">Reference proteome</keyword>
<dbReference type="GO" id="GO:0005737">
    <property type="term" value="C:cytoplasm"/>
    <property type="evidence" value="ECO:0007669"/>
    <property type="project" value="TreeGrafter"/>
</dbReference>
<dbReference type="PANTHER" id="PTHR21621">
    <property type="entry name" value="RIBOSOMAL PROTEIN S6 MODIFICATION PROTEIN"/>
    <property type="match status" value="1"/>
</dbReference>
<dbReference type="PROSITE" id="PS50975">
    <property type="entry name" value="ATP_GRASP"/>
    <property type="match status" value="1"/>
</dbReference>
<evidence type="ECO:0000259" key="4">
    <source>
        <dbReference type="PROSITE" id="PS50975"/>
    </source>
</evidence>
<keyword evidence="2" id="KW-0547">Nucleotide-binding</keyword>
<dbReference type="GO" id="GO:0009432">
    <property type="term" value="P:SOS response"/>
    <property type="evidence" value="ECO:0007669"/>
    <property type="project" value="TreeGrafter"/>
</dbReference>
<evidence type="ECO:0000256" key="1">
    <source>
        <dbReference type="ARBA" id="ARBA00023211"/>
    </source>
</evidence>
<evidence type="ECO:0000256" key="3">
    <source>
        <dbReference type="SAM" id="MobiDB-lite"/>
    </source>
</evidence>
<proteinExistence type="predicted"/>
<evidence type="ECO:0000256" key="2">
    <source>
        <dbReference type="PROSITE-ProRule" id="PRU00409"/>
    </source>
</evidence>
<dbReference type="AlphaFoldDB" id="A0A3A1Y2U7"/>
<dbReference type="GO" id="GO:0005524">
    <property type="term" value="F:ATP binding"/>
    <property type="evidence" value="ECO:0007669"/>
    <property type="project" value="UniProtKB-UniRule"/>
</dbReference>
<dbReference type="Gene3D" id="3.40.50.20">
    <property type="match status" value="1"/>
</dbReference>
<dbReference type="Pfam" id="PF08443">
    <property type="entry name" value="RimK"/>
    <property type="match status" value="1"/>
</dbReference>
<feature type="compositionally biased region" description="Low complexity" evidence="3">
    <location>
        <begin position="634"/>
        <end position="658"/>
    </location>
</feature>
<dbReference type="InterPro" id="IPR011761">
    <property type="entry name" value="ATP-grasp"/>
</dbReference>
<feature type="compositionally biased region" description="Basic and acidic residues" evidence="3">
    <location>
        <begin position="710"/>
        <end position="729"/>
    </location>
</feature>
<comment type="caution">
    <text evidence="5">The sequence shown here is derived from an EMBL/GenBank/DDBJ whole genome shotgun (WGS) entry which is preliminary data.</text>
</comment>
<organism evidence="5 6">
    <name type="scientific">Psittacicella hinzii</name>
    <dbReference type="NCBI Taxonomy" id="2028575"/>
    <lineage>
        <taxon>Bacteria</taxon>
        <taxon>Pseudomonadati</taxon>
        <taxon>Pseudomonadota</taxon>
        <taxon>Gammaproteobacteria</taxon>
        <taxon>Pasteurellales</taxon>
        <taxon>Psittacicellaceae</taxon>
        <taxon>Psittacicella</taxon>
    </lineage>
</organism>
<sequence length="767" mass="86142">MRFKAMRKTYRIINLVKQSQIYSNLALEEAINKFNQEQENIYLDFQHYDLDNFVLLMHDNQLKIAYSSQQPQREVYHHPEDVYASQQLAEQAKQGKQAEQVAQDGMSYFDASNVDFVLSRFGPQFNHNGFAVVQAFEMLGVSVANGITGLRNCRDKWQCYLLLKDLVPLVNSSFMNWKHYLTSQAELFAMPQITKPNAFSMGGNQINLAYTQKQLAKQSLAMQSFDFTLAQEFIKSFDARNYDLRIMVLNGEVTGAFLRVSQANKIAANIAQGGYGIPYQITPELEAQALAIVERLGLDLSGLDFVYNQEYKQWQFLEANANPGFFAYDKVLQQNFAENILDYLLIRLTGHNLAYFQSPQEINEQVIANFQKLDRQQALQWQQTYARELATQQQAQVDQAVAQATAQQLKENLIAQGIHNADELVALHTGIDLSQELNQDLEPQSAVHTVLEEVTGETPIVPDVPVEQEPKEQTAVELPVIETDESQLIFAPDLSFIEQRISKQKSIIEQEQRDLLTQENLEEVKVVTFDTANQAQEQTIKLDELPETKEVENKFTQVQLTSQLENLPDEPEYYLPAEVPLFYSPEQAQGTLTSLTAQSAQTQGGQTQSSQSSQVHTQGQELQATSFALESKPSSSSASSTLSSSSTLSTSSNSSTQSELGEAKEQSAQGEQSELSALNIPDKQNSANSITDVLTNDQSLAKDQNLAGDKSLDNSIDKPREQTTDKLTGDKQSPAHNLTLSHRNNFPETTDDPIALLRLLKQDKFDQ</sequence>
<dbReference type="EMBL" id="NRHC01000089">
    <property type="protein sequence ID" value="RIY31538.1"/>
    <property type="molecule type" value="Genomic_DNA"/>
</dbReference>
<feature type="domain" description="ATP-grasp" evidence="4">
    <location>
        <begin position="159"/>
        <end position="345"/>
    </location>
</feature>
<dbReference type="SUPFAM" id="SSF56059">
    <property type="entry name" value="Glutathione synthetase ATP-binding domain-like"/>
    <property type="match status" value="1"/>
</dbReference>
<name>A0A3A1Y2U7_9GAMM</name>
<dbReference type="InterPro" id="IPR013651">
    <property type="entry name" value="ATP-grasp_RimK-type"/>
</dbReference>
<feature type="compositionally biased region" description="Low complexity" evidence="3">
    <location>
        <begin position="598"/>
        <end position="620"/>
    </location>
</feature>
<evidence type="ECO:0000313" key="5">
    <source>
        <dbReference type="EMBL" id="RIY31538.1"/>
    </source>
</evidence>
<dbReference type="GO" id="GO:0018169">
    <property type="term" value="F:ribosomal S6-glutamic acid ligase activity"/>
    <property type="evidence" value="ECO:0007669"/>
    <property type="project" value="TreeGrafter"/>
</dbReference>
<dbReference type="Gene3D" id="3.30.470.20">
    <property type="entry name" value="ATP-grasp fold, B domain"/>
    <property type="match status" value="1"/>
</dbReference>
<evidence type="ECO:0000313" key="6">
    <source>
        <dbReference type="Proteomes" id="UP000265691"/>
    </source>
</evidence>
<dbReference type="GO" id="GO:0046872">
    <property type="term" value="F:metal ion binding"/>
    <property type="evidence" value="ECO:0007669"/>
    <property type="project" value="InterPro"/>
</dbReference>
<accession>A0A3A1Y2U7</accession>